<dbReference type="GO" id="GO:0005525">
    <property type="term" value="F:GTP binding"/>
    <property type="evidence" value="ECO:0007669"/>
    <property type="project" value="UniProtKB-KW"/>
</dbReference>
<dbReference type="GO" id="GO:0001514">
    <property type="term" value="P:selenocysteine incorporation"/>
    <property type="evidence" value="ECO:0007669"/>
    <property type="project" value="InterPro"/>
</dbReference>
<dbReference type="InterPro" id="IPR015191">
    <property type="entry name" value="SelB_WHD4"/>
</dbReference>
<keyword evidence="6" id="KW-0342">GTP-binding</keyword>
<dbReference type="PROSITE" id="PS51722">
    <property type="entry name" value="G_TR_2"/>
    <property type="match status" value="1"/>
</dbReference>
<dbReference type="SUPFAM" id="SSF52540">
    <property type="entry name" value="P-loop containing nucleoside triphosphate hydrolases"/>
    <property type="match status" value="1"/>
</dbReference>
<dbReference type="SUPFAM" id="SSF50447">
    <property type="entry name" value="Translation proteins"/>
    <property type="match status" value="1"/>
</dbReference>
<proteinExistence type="predicted"/>
<sequence length="635" mass="71404">MAENLIIGTAGHVDHGKTTLIGALTGENTDRLEEEQERGLSIDLGFSRLNFDNGLQAGIIDVPGHEKFIKNMLAGAGGVDIGLLVVAADEAIMEQTREHLAILELLNVEQGVIAVTKSDKVDSEWLELVIDEIKEFVEDTFLEDAAVIPVSGIEETGIEDLKEELGHLMQQLPDKDKEANVYFPIDRVFSIGGHGTVVTGTLMQGQIQLEDELEIYPSQLKARVRGLQVHEKDVEVAQPGQRIGINLSGVDKDEIERGDVLAAQDSLVKTEYLDARLELIESAPLVLEHGERIRLHLGAKEVIGRVYLLDSEELLPGEEGLVQFRLEDTVVANFKERYVLRRYSPMTTIGGGKILEANPAQHRKNDEAVIKALQIKEEGTTAERIKLALQREEDKALTVDDLVTRTSLAQEQIREELMGLQSRNEVIELDVGTESSLLHSDDYQQLMEEIIANLKDYHQEYHLRLGMPKEELRTKLSLALTANEYDRLLDDLKEQEVIEEKQAKISLADFAVKLTADEKKIKAEIEEKFAQNKYLPPKLDGLISSYSDEQVAEEISNLLINNGELIKVAHNIYFDYQAVKEAKELLINYLKKNETIDVAQFRDLLDSSRKYALPLLEYFDQRGVTKREGDIRRLS</sequence>
<dbReference type="Pfam" id="PF09106">
    <property type="entry name" value="WHD_2nd_SelB"/>
    <property type="match status" value="1"/>
</dbReference>
<evidence type="ECO:0000259" key="10">
    <source>
        <dbReference type="PROSITE" id="PS51722"/>
    </source>
</evidence>
<dbReference type="EMBL" id="JAFBDQ010000002">
    <property type="protein sequence ID" value="MBM7555733.1"/>
    <property type="molecule type" value="Genomic_DNA"/>
</dbReference>
<dbReference type="InterPro" id="IPR050055">
    <property type="entry name" value="EF-Tu_GTPase"/>
</dbReference>
<keyword evidence="3" id="KW-0963">Cytoplasm</keyword>
<gene>
    <name evidence="11" type="ORF">JOC47_000558</name>
</gene>
<dbReference type="CDD" id="cd03696">
    <property type="entry name" value="SelB_II"/>
    <property type="match status" value="1"/>
</dbReference>
<dbReference type="InterPro" id="IPR036388">
    <property type="entry name" value="WH-like_DNA-bd_sf"/>
</dbReference>
<dbReference type="AlphaFoldDB" id="A0A938XNG9"/>
<dbReference type="PRINTS" id="PR00315">
    <property type="entry name" value="ELONGATNFCT"/>
</dbReference>
<evidence type="ECO:0000313" key="12">
    <source>
        <dbReference type="Proteomes" id="UP000774000"/>
    </source>
</evidence>
<dbReference type="InterPro" id="IPR009000">
    <property type="entry name" value="Transl_B-barrel_sf"/>
</dbReference>
<dbReference type="RefSeq" id="WP_204700453.1">
    <property type="nucleotide sequence ID" value="NZ_JAFBDQ010000002.1"/>
</dbReference>
<dbReference type="InterPro" id="IPR004161">
    <property type="entry name" value="EFTu-like_2"/>
</dbReference>
<dbReference type="InterPro" id="IPR057335">
    <property type="entry name" value="Beta-barrel_SelB"/>
</dbReference>
<dbReference type="GO" id="GO:0003924">
    <property type="term" value="F:GTPase activity"/>
    <property type="evidence" value="ECO:0007669"/>
    <property type="project" value="InterPro"/>
</dbReference>
<comment type="caution">
    <text evidence="11">The sequence shown here is derived from an EMBL/GenBank/DDBJ whole genome shotgun (WGS) entry which is preliminary data.</text>
</comment>
<dbReference type="InterPro" id="IPR009001">
    <property type="entry name" value="Transl_elong_EF1A/Init_IF2_C"/>
</dbReference>
<dbReference type="SUPFAM" id="SSF46785">
    <property type="entry name" value="Winged helix' DNA-binding domain"/>
    <property type="match status" value="3"/>
</dbReference>
<dbReference type="SUPFAM" id="SSF50465">
    <property type="entry name" value="EF-Tu/eEF-1alpha/eIF2-gamma C-terminal domain"/>
    <property type="match status" value="1"/>
</dbReference>
<evidence type="ECO:0000256" key="6">
    <source>
        <dbReference type="ARBA" id="ARBA00023134"/>
    </source>
</evidence>
<dbReference type="PANTHER" id="PTHR43721">
    <property type="entry name" value="ELONGATION FACTOR TU-RELATED"/>
    <property type="match status" value="1"/>
</dbReference>
<dbReference type="InterPro" id="IPR000795">
    <property type="entry name" value="T_Tr_GTP-bd_dom"/>
</dbReference>
<reference evidence="11" key="1">
    <citation type="submission" date="2021-01" db="EMBL/GenBank/DDBJ databases">
        <title>Genomic Encyclopedia of Type Strains, Phase IV (KMG-IV): sequencing the most valuable type-strain genomes for metagenomic binning, comparative biology and taxonomic classification.</title>
        <authorList>
            <person name="Goeker M."/>
        </authorList>
    </citation>
    <scope>NUCLEOTIDE SEQUENCE</scope>
    <source>
        <strain evidence="11">DSM 23230</strain>
    </source>
</reference>
<protein>
    <recommendedName>
        <fullName evidence="2">Selenocysteine-specific elongation factor</fullName>
    </recommendedName>
    <alternativeName>
        <fullName evidence="8">SelB translation factor</fullName>
    </alternativeName>
</protein>
<evidence type="ECO:0000256" key="8">
    <source>
        <dbReference type="ARBA" id="ARBA00031615"/>
    </source>
</evidence>
<evidence type="ECO:0000256" key="3">
    <source>
        <dbReference type="ARBA" id="ARBA00022490"/>
    </source>
</evidence>
<dbReference type="Pfam" id="PF03144">
    <property type="entry name" value="GTP_EFTU_D2"/>
    <property type="match status" value="1"/>
</dbReference>
<organism evidence="11 12">
    <name type="scientific">Halanaerobacter jeridensis</name>
    <dbReference type="NCBI Taxonomy" id="706427"/>
    <lineage>
        <taxon>Bacteria</taxon>
        <taxon>Bacillati</taxon>
        <taxon>Bacillota</taxon>
        <taxon>Clostridia</taxon>
        <taxon>Halanaerobiales</taxon>
        <taxon>Halobacteroidaceae</taxon>
        <taxon>Halanaerobacter</taxon>
    </lineage>
</organism>
<dbReference type="InterPro" id="IPR015190">
    <property type="entry name" value="Elong_fac_SelB-wing-hlx_typ-2"/>
</dbReference>
<feature type="coiled-coil region" evidence="9">
    <location>
        <begin position="440"/>
        <end position="502"/>
    </location>
</feature>
<evidence type="ECO:0000313" key="11">
    <source>
        <dbReference type="EMBL" id="MBM7555733.1"/>
    </source>
</evidence>
<dbReference type="Gene3D" id="1.10.10.2770">
    <property type="match status" value="1"/>
</dbReference>
<dbReference type="Gene3D" id="1.10.10.10">
    <property type="entry name" value="Winged helix-like DNA-binding domain superfamily/Winged helix DNA-binding domain"/>
    <property type="match status" value="1"/>
</dbReference>
<evidence type="ECO:0000256" key="1">
    <source>
        <dbReference type="ARBA" id="ARBA00004496"/>
    </source>
</evidence>
<dbReference type="NCBIfam" id="TIGR00475">
    <property type="entry name" value="selB"/>
    <property type="match status" value="1"/>
</dbReference>
<name>A0A938XNG9_9FIRM</name>
<dbReference type="Proteomes" id="UP000774000">
    <property type="component" value="Unassembled WGS sequence"/>
</dbReference>
<dbReference type="PANTHER" id="PTHR43721:SF22">
    <property type="entry name" value="ELONGATION FACTOR TU, MITOCHONDRIAL"/>
    <property type="match status" value="1"/>
</dbReference>
<evidence type="ECO:0000256" key="9">
    <source>
        <dbReference type="SAM" id="Coils"/>
    </source>
</evidence>
<dbReference type="Gene3D" id="2.40.30.10">
    <property type="entry name" value="Translation factors"/>
    <property type="match status" value="1"/>
</dbReference>
<comment type="subcellular location">
    <subcellularLocation>
        <location evidence="1">Cytoplasm</location>
    </subcellularLocation>
</comment>
<keyword evidence="5" id="KW-0648">Protein biosynthesis</keyword>
<dbReference type="Gene3D" id="3.40.50.300">
    <property type="entry name" value="P-loop containing nucleotide triphosphate hydrolases"/>
    <property type="match status" value="1"/>
</dbReference>
<keyword evidence="9" id="KW-0175">Coiled coil</keyword>
<comment type="function">
    <text evidence="7">Translation factor necessary for the incorporation of selenocysteine into proteins. It probably replaces EF-Tu for the insertion of selenocysteine directed by the UGA codon. SelB binds GTP and GDP.</text>
</comment>
<dbReference type="InterPro" id="IPR004535">
    <property type="entry name" value="Transl_elong_SelB"/>
</dbReference>
<keyword evidence="4" id="KW-0547">Nucleotide-binding</keyword>
<evidence type="ECO:0000256" key="2">
    <source>
        <dbReference type="ARBA" id="ARBA00015953"/>
    </source>
</evidence>
<keyword evidence="11" id="KW-0251">Elongation factor</keyword>
<dbReference type="Pfam" id="PF09107">
    <property type="entry name" value="WHD_3rd_SelB"/>
    <property type="match status" value="1"/>
</dbReference>
<evidence type="ECO:0000256" key="5">
    <source>
        <dbReference type="ARBA" id="ARBA00022917"/>
    </source>
</evidence>
<feature type="domain" description="Tr-type G" evidence="10">
    <location>
        <begin position="2"/>
        <end position="174"/>
    </location>
</feature>
<keyword evidence="12" id="KW-1185">Reference proteome</keyword>
<dbReference type="GO" id="GO:0003746">
    <property type="term" value="F:translation elongation factor activity"/>
    <property type="evidence" value="ECO:0007669"/>
    <property type="project" value="UniProtKB-KW"/>
</dbReference>
<dbReference type="Pfam" id="PF25461">
    <property type="entry name" value="Beta-barrel_SelB"/>
    <property type="match status" value="1"/>
</dbReference>
<evidence type="ECO:0000256" key="7">
    <source>
        <dbReference type="ARBA" id="ARBA00025526"/>
    </source>
</evidence>
<dbReference type="Pfam" id="PF00009">
    <property type="entry name" value="GTP_EFTU"/>
    <property type="match status" value="1"/>
</dbReference>
<dbReference type="GO" id="GO:0003723">
    <property type="term" value="F:RNA binding"/>
    <property type="evidence" value="ECO:0007669"/>
    <property type="project" value="InterPro"/>
</dbReference>
<accession>A0A938XNG9</accession>
<dbReference type="CDD" id="cd04171">
    <property type="entry name" value="SelB"/>
    <property type="match status" value="1"/>
</dbReference>
<dbReference type="CDD" id="cd15491">
    <property type="entry name" value="selB_III"/>
    <property type="match status" value="1"/>
</dbReference>
<dbReference type="InterPro" id="IPR036390">
    <property type="entry name" value="WH_DNA-bd_sf"/>
</dbReference>
<dbReference type="GO" id="GO:0005737">
    <property type="term" value="C:cytoplasm"/>
    <property type="evidence" value="ECO:0007669"/>
    <property type="project" value="UniProtKB-SubCell"/>
</dbReference>
<dbReference type="InterPro" id="IPR027417">
    <property type="entry name" value="P-loop_NTPase"/>
</dbReference>
<evidence type="ECO:0000256" key="4">
    <source>
        <dbReference type="ARBA" id="ARBA00022741"/>
    </source>
</evidence>